<proteinExistence type="inferred from homology"/>
<evidence type="ECO:0000256" key="4">
    <source>
        <dbReference type="ARBA" id="ARBA00022827"/>
    </source>
</evidence>
<dbReference type="AlphaFoldDB" id="R8BVI2"/>
<name>R8BVI2_PHAM7</name>
<keyword evidence="3" id="KW-0285">Flavoprotein</keyword>
<dbReference type="RefSeq" id="XP_007911971.1">
    <property type="nucleotide sequence ID" value="XM_007913780.1"/>
</dbReference>
<keyword evidence="7 8" id="KW-0503">Monooxygenase</keyword>
<accession>R8BVI2</accession>
<dbReference type="EMBL" id="KB932835">
    <property type="protein sequence ID" value="EOO03352.1"/>
    <property type="molecule type" value="Genomic_DNA"/>
</dbReference>
<dbReference type="KEGG" id="tmn:UCRPA7_1193"/>
<dbReference type="GeneID" id="19321320"/>
<dbReference type="PANTHER" id="PTHR43098:SF4">
    <property type="entry name" value="BLR3857 PROTEIN"/>
    <property type="match status" value="1"/>
</dbReference>
<gene>
    <name evidence="8" type="ORF">UCRPA7_1193</name>
</gene>
<evidence type="ECO:0000256" key="2">
    <source>
        <dbReference type="ARBA" id="ARBA00010139"/>
    </source>
</evidence>
<keyword evidence="4" id="KW-0274">FAD</keyword>
<evidence type="ECO:0000256" key="6">
    <source>
        <dbReference type="ARBA" id="ARBA00023002"/>
    </source>
</evidence>
<keyword evidence="6" id="KW-0560">Oxidoreductase</keyword>
<keyword evidence="5" id="KW-0521">NADP</keyword>
<sequence length="416" mass="45900">MATGTFHEPKLPGLAGIEGFERPHFHSGRWNYDITGGDSSGNLNKLADKTVGVIGTGSSAVQFIPYLAHSAKKLYVFQRTPSSVTPRAKFQVDPAAVASREPGWQRAQMRQFADIMQGDDTSDQRFTAAEGFDSLTMQAILIEGRQAGITEIPAEQVPELLQLADLRLMERLRKLVADTVVDPTTAAQLQPWYPFFCKRPAFNNEYLAVFNRPNVELVDTDGRGVSHLTRTGVVAGGREYDVDVLVYATGFDFEIGADFFRRTGIHLIGARGQTLDQAWATAGGPSTLFGIHARGFPNLFIIGPAQAGVGANWTHTAYVAGEHIAEVVAAMLTEPSAYRVLEPTAEAEEDWGKQVEEGSAMRLLFAQSCSPGYFNHEGEPEKIPKRWGYYPKGPVAWEKLMKEWREEGSMKGMERR</sequence>
<dbReference type="SUPFAM" id="SSF51905">
    <property type="entry name" value="FAD/NAD(P)-binding domain"/>
    <property type="match status" value="1"/>
</dbReference>
<evidence type="ECO:0000256" key="7">
    <source>
        <dbReference type="ARBA" id="ARBA00023033"/>
    </source>
</evidence>
<dbReference type="OrthoDB" id="66881at2759"/>
<dbReference type="PANTHER" id="PTHR43098">
    <property type="entry name" value="L-ORNITHINE N(5)-MONOOXYGENASE-RELATED"/>
    <property type="match status" value="1"/>
</dbReference>
<comment type="cofactor">
    <cofactor evidence="1">
        <name>FAD</name>
        <dbReference type="ChEBI" id="CHEBI:57692"/>
    </cofactor>
</comment>
<dbReference type="Proteomes" id="UP000014074">
    <property type="component" value="Unassembled WGS sequence"/>
</dbReference>
<dbReference type="InterPro" id="IPR036188">
    <property type="entry name" value="FAD/NAD-bd_sf"/>
</dbReference>
<dbReference type="eggNOG" id="KOG1399">
    <property type="taxonomic scope" value="Eukaryota"/>
</dbReference>
<dbReference type="HOGENOM" id="CLU_006937_8_2_1"/>
<keyword evidence="9" id="KW-1185">Reference proteome</keyword>
<dbReference type="Gene3D" id="3.50.50.60">
    <property type="entry name" value="FAD/NAD(P)-binding domain"/>
    <property type="match status" value="2"/>
</dbReference>
<dbReference type="GO" id="GO:0004497">
    <property type="term" value="F:monooxygenase activity"/>
    <property type="evidence" value="ECO:0007669"/>
    <property type="project" value="UniProtKB-KW"/>
</dbReference>
<protein>
    <submittedName>
        <fullName evidence="8">Putative monooxygenase protein</fullName>
    </submittedName>
</protein>
<reference evidence="9" key="1">
    <citation type="journal article" date="2013" name="Genome Announc.">
        <title>Draft genome sequence of the ascomycete Phaeoacremonium aleophilum strain UCR-PA7, a causal agent of the esca disease complex in grapevines.</title>
        <authorList>
            <person name="Blanco-Ulate B."/>
            <person name="Rolshausen P."/>
            <person name="Cantu D."/>
        </authorList>
    </citation>
    <scope>NUCLEOTIDE SEQUENCE [LARGE SCALE GENOMIC DNA]</scope>
    <source>
        <strain evidence="9">UCR-PA7</strain>
    </source>
</reference>
<evidence type="ECO:0000313" key="8">
    <source>
        <dbReference type="EMBL" id="EOO03352.1"/>
    </source>
</evidence>
<evidence type="ECO:0000256" key="3">
    <source>
        <dbReference type="ARBA" id="ARBA00022630"/>
    </source>
</evidence>
<evidence type="ECO:0000256" key="1">
    <source>
        <dbReference type="ARBA" id="ARBA00001974"/>
    </source>
</evidence>
<organism evidence="8 9">
    <name type="scientific">Phaeoacremonium minimum (strain UCR-PA7)</name>
    <name type="common">Esca disease fungus</name>
    <name type="synonym">Togninia minima</name>
    <dbReference type="NCBI Taxonomy" id="1286976"/>
    <lineage>
        <taxon>Eukaryota</taxon>
        <taxon>Fungi</taxon>
        <taxon>Dikarya</taxon>
        <taxon>Ascomycota</taxon>
        <taxon>Pezizomycotina</taxon>
        <taxon>Sordariomycetes</taxon>
        <taxon>Sordariomycetidae</taxon>
        <taxon>Togniniales</taxon>
        <taxon>Togniniaceae</taxon>
        <taxon>Phaeoacremonium</taxon>
    </lineage>
</organism>
<comment type="similarity">
    <text evidence="2">Belongs to the FAD-binding monooxygenase family.</text>
</comment>
<evidence type="ECO:0000256" key="5">
    <source>
        <dbReference type="ARBA" id="ARBA00022857"/>
    </source>
</evidence>
<evidence type="ECO:0000313" key="9">
    <source>
        <dbReference type="Proteomes" id="UP000014074"/>
    </source>
</evidence>
<dbReference type="InterPro" id="IPR050775">
    <property type="entry name" value="FAD-binding_Monooxygenases"/>
</dbReference>